<gene>
    <name evidence="1" type="ORF">METZ01_LOCUS48600</name>
</gene>
<organism evidence="1">
    <name type="scientific">marine metagenome</name>
    <dbReference type="NCBI Taxonomy" id="408172"/>
    <lineage>
        <taxon>unclassified sequences</taxon>
        <taxon>metagenomes</taxon>
        <taxon>ecological metagenomes</taxon>
    </lineage>
</organism>
<protein>
    <submittedName>
        <fullName evidence="1">Uncharacterized protein</fullName>
    </submittedName>
</protein>
<dbReference type="AlphaFoldDB" id="A0A381RV70"/>
<reference evidence="1" key="1">
    <citation type="submission" date="2018-05" db="EMBL/GenBank/DDBJ databases">
        <authorList>
            <person name="Lanie J.A."/>
            <person name="Ng W.-L."/>
            <person name="Kazmierczak K.M."/>
            <person name="Andrzejewski T.M."/>
            <person name="Davidsen T.M."/>
            <person name="Wayne K.J."/>
            <person name="Tettelin H."/>
            <person name="Glass J.I."/>
            <person name="Rusch D."/>
            <person name="Podicherti R."/>
            <person name="Tsui H.-C.T."/>
            <person name="Winkler M.E."/>
        </authorList>
    </citation>
    <scope>NUCLEOTIDE SEQUENCE</scope>
</reference>
<name>A0A381RV70_9ZZZZ</name>
<sequence>MTSIRNVQDISYSSRRRYVRLQILTRRTSITSQKFADVFAVPADLALTFQPPKQPDQPLARLVLLACTNLPRRKRR</sequence>
<accession>A0A381RV70</accession>
<proteinExistence type="predicted"/>
<dbReference type="EMBL" id="UINC01002350">
    <property type="protein sequence ID" value="SUZ95746.1"/>
    <property type="molecule type" value="Genomic_DNA"/>
</dbReference>
<evidence type="ECO:0000313" key="1">
    <source>
        <dbReference type="EMBL" id="SUZ95746.1"/>
    </source>
</evidence>